<reference evidence="5 6" key="2">
    <citation type="submission" date="2019-08" db="EMBL/GenBank/DDBJ databases">
        <title>Amycolatopsis acidicola sp. nov., isolated from peat swamp forest soil.</title>
        <authorList>
            <person name="Srisuk N."/>
        </authorList>
    </citation>
    <scope>NUCLEOTIDE SEQUENCE [LARGE SCALE GENOMIC DNA]</scope>
    <source>
        <strain evidence="5 6">TBRC 6029</strain>
    </source>
</reference>
<organism evidence="5 6">
    <name type="scientific">Amycolatopsis rhizosphaerae</name>
    <dbReference type="NCBI Taxonomy" id="2053003"/>
    <lineage>
        <taxon>Bacteria</taxon>
        <taxon>Bacillati</taxon>
        <taxon>Actinomycetota</taxon>
        <taxon>Actinomycetes</taxon>
        <taxon>Pseudonocardiales</taxon>
        <taxon>Pseudonocardiaceae</taxon>
        <taxon>Amycolatopsis</taxon>
    </lineage>
</organism>
<evidence type="ECO:0000256" key="2">
    <source>
        <dbReference type="ARBA" id="ARBA00023125"/>
    </source>
</evidence>
<keyword evidence="2" id="KW-0238">DNA-binding</keyword>
<dbReference type="AlphaFoldDB" id="A0A558ADK2"/>
<dbReference type="Gene3D" id="1.10.10.60">
    <property type="entry name" value="Homeodomain-like"/>
    <property type="match status" value="2"/>
</dbReference>
<reference evidence="5 6" key="1">
    <citation type="submission" date="2019-07" db="EMBL/GenBank/DDBJ databases">
        <authorList>
            <person name="Duangmal K."/>
            <person name="Teo W.F.A."/>
        </authorList>
    </citation>
    <scope>NUCLEOTIDE SEQUENCE [LARGE SCALE GENOMIC DNA]</scope>
    <source>
        <strain evidence="5 6">TBRC 6029</strain>
    </source>
</reference>
<evidence type="ECO:0000256" key="1">
    <source>
        <dbReference type="ARBA" id="ARBA00023015"/>
    </source>
</evidence>
<name>A0A558ADK2_9PSEU</name>
<accession>A0A558ADK2</accession>
<dbReference type="PROSITE" id="PS01124">
    <property type="entry name" value="HTH_ARAC_FAMILY_2"/>
    <property type="match status" value="1"/>
</dbReference>
<dbReference type="EMBL" id="VJWX01000581">
    <property type="protein sequence ID" value="TVT22326.1"/>
    <property type="molecule type" value="Genomic_DNA"/>
</dbReference>
<keyword evidence="1" id="KW-0805">Transcription regulation</keyword>
<dbReference type="SUPFAM" id="SSF46689">
    <property type="entry name" value="Homeodomain-like"/>
    <property type="match status" value="2"/>
</dbReference>
<protein>
    <submittedName>
        <fullName evidence="5">Helix-turn-helix transcriptional regulator</fullName>
    </submittedName>
</protein>
<keyword evidence="3" id="KW-0804">Transcription</keyword>
<dbReference type="InterPro" id="IPR050204">
    <property type="entry name" value="AraC_XylS_family_regulators"/>
</dbReference>
<comment type="caution">
    <text evidence="5">The sequence shown here is derived from an EMBL/GenBank/DDBJ whole genome shotgun (WGS) entry which is preliminary data.</text>
</comment>
<dbReference type="RefSeq" id="WP_144592875.1">
    <property type="nucleotide sequence ID" value="NZ_VJWX01000581.1"/>
</dbReference>
<proteinExistence type="predicted"/>
<dbReference type="SMART" id="SM00342">
    <property type="entry name" value="HTH_ARAC"/>
    <property type="match status" value="1"/>
</dbReference>
<dbReference type="GO" id="GO:0003700">
    <property type="term" value="F:DNA-binding transcription factor activity"/>
    <property type="evidence" value="ECO:0007669"/>
    <property type="project" value="InterPro"/>
</dbReference>
<evidence type="ECO:0000256" key="3">
    <source>
        <dbReference type="ARBA" id="ARBA00023163"/>
    </source>
</evidence>
<evidence type="ECO:0000259" key="4">
    <source>
        <dbReference type="PROSITE" id="PS01124"/>
    </source>
</evidence>
<dbReference type="GO" id="GO:0043565">
    <property type="term" value="F:sequence-specific DNA binding"/>
    <property type="evidence" value="ECO:0007669"/>
    <property type="project" value="InterPro"/>
</dbReference>
<evidence type="ECO:0000313" key="5">
    <source>
        <dbReference type="EMBL" id="TVT22326.1"/>
    </source>
</evidence>
<feature type="domain" description="HTH araC/xylS-type" evidence="4">
    <location>
        <begin position="6"/>
        <end position="104"/>
    </location>
</feature>
<dbReference type="OrthoDB" id="9816011at2"/>
<dbReference type="Proteomes" id="UP000320011">
    <property type="component" value="Unassembled WGS sequence"/>
</dbReference>
<dbReference type="Pfam" id="PF12833">
    <property type="entry name" value="HTH_18"/>
    <property type="match status" value="1"/>
</dbReference>
<gene>
    <name evidence="5" type="ORF">FNH05_33570</name>
</gene>
<dbReference type="InterPro" id="IPR018060">
    <property type="entry name" value="HTH_AraC"/>
</dbReference>
<sequence length="262" mass="27808">MREAVIEAARFLVGHSGEPITLGDVADHVGYSPFHLSRSFERLLGQPPGQFLAAHRFQRAKRLLLSTDERVVDVCHEVGFTSVGTFTKRFTAVVGHSPVEFRRLPDVLADFPPRPVIVPGADRDGGVVTGSARLTPAARALLSGAAAVYVGLFPRRSARGCPVSGTLLGESAGFLLTAVPPGTYWLLASALPAAGGALDQLVPGRIVAGMAAEPVLVTRQAPLHHRDVWLDVHADWTVPVLVALPPLASARTRRTGPPVPMP</sequence>
<keyword evidence="6" id="KW-1185">Reference proteome</keyword>
<dbReference type="PANTHER" id="PTHR46796">
    <property type="entry name" value="HTH-TYPE TRANSCRIPTIONAL ACTIVATOR RHAS-RELATED"/>
    <property type="match status" value="1"/>
</dbReference>
<dbReference type="InterPro" id="IPR009057">
    <property type="entry name" value="Homeodomain-like_sf"/>
</dbReference>
<evidence type="ECO:0000313" key="6">
    <source>
        <dbReference type="Proteomes" id="UP000320011"/>
    </source>
</evidence>